<dbReference type="STRING" id="1035707.SAMN05216552_105511"/>
<feature type="compositionally biased region" description="Pro residues" evidence="1">
    <location>
        <begin position="180"/>
        <end position="189"/>
    </location>
</feature>
<dbReference type="InterPro" id="IPR014118">
    <property type="entry name" value="T4SS_TraV"/>
</dbReference>
<gene>
    <name evidence="3" type="ORF">SAMN05216552_105511</name>
</gene>
<feature type="region of interest" description="Disordered" evidence="1">
    <location>
        <begin position="143"/>
        <end position="189"/>
    </location>
</feature>
<evidence type="ECO:0000256" key="2">
    <source>
        <dbReference type="SAM" id="SignalP"/>
    </source>
</evidence>
<dbReference type="AlphaFoldDB" id="A0A1I7M4C0"/>
<sequence>MKPRMKSKTRRPAYAAIAVAATMLSACGNLSGLDGSPKLSCKAPEGVHCASVTANYYNRALDGSAGVPQQVVAPARPEAMPASRTIGQPGLEPQALRSPVRVVRLWVKAWEDSDRDLVDQSYVYVRVDDGQWQVAHVQRAARAPYAPLRPPSTQPSAAAEAQPEASAARDGTEVARGAAPPLPGAGPAQ</sequence>
<organism evidence="3 4">
    <name type="scientific">Pseudoduganella namucuonensis</name>
    <dbReference type="NCBI Taxonomy" id="1035707"/>
    <lineage>
        <taxon>Bacteria</taxon>
        <taxon>Pseudomonadati</taxon>
        <taxon>Pseudomonadota</taxon>
        <taxon>Betaproteobacteria</taxon>
        <taxon>Burkholderiales</taxon>
        <taxon>Oxalobacteraceae</taxon>
        <taxon>Telluria group</taxon>
        <taxon>Pseudoduganella</taxon>
    </lineage>
</organism>
<dbReference type="Pfam" id="PF09676">
    <property type="entry name" value="TraV"/>
    <property type="match status" value="1"/>
</dbReference>
<dbReference type="RefSeq" id="WP_177307729.1">
    <property type="nucleotide sequence ID" value="NZ_FPBO01000055.1"/>
</dbReference>
<dbReference type="PROSITE" id="PS51257">
    <property type="entry name" value="PROKAR_LIPOPROTEIN"/>
    <property type="match status" value="1"/>
</dbReference>
<keyword evidence="2" id="KW-0732">Signal</keyword>
<feature type="compositionally biased region" description="Low complexity" evidence="1">
    <location>
        <begin position="154"/>
        <end position="168"/>
    </location>
</feature>
<feature type="chain" id="PRO_5011642565" evidence="2">
    <location>
        <begin position="29"/>
        <end position="189"/>
    </location>
</feature>
<evidence type="ECO:0000256" key="1">
    <source>
        <dbReference type="SAM" id="MobiDB-lite"/>
    </source>
</evidence>
<name>A0A1I7M4C0_9BURK</name>
<keyword evidence="4" id="KW-1185">Reference proteome</keyword>
<dbReference type="EMBL" id="FPBO01000055">
    <property type="protein sequence ID" value="SFV16743.1"/>
    <property type="molecule type" value="Genomic_DNA"/>
</dbReference>
<accession>A0A1I7M4C0</accession>
<dbReference type="Proteomes" id="UP000199391">
    <property type="component" value="Unassembled WGS sequence"/>
</dbReference>
<protein>
    <submittedName>
        <fullName evidence="3">Conjugal transfer pilus assembly protein TraV</fullName>
    </submittedName>
</protein>
<reference evidence="4" key="1">
    <citation type="submission" date="2016-10" db="EMBL/GenBank/DDBJ databases">
        <authorList>
            <person name="Varghese N."/>
            <person name="Submissions S."/>
        </authorList>
    </citation>
    <scope>NUCLEOTIDE SEQUENCE [LARGE SCALE GENOMIC DNA]</scope>
    <source>
        <strain evidence="4">CGMCC 1.11014</strain>
    </source>
</reference>
<evidence type="ECO:0000313" key="4">
    <source>
        <dbReference type="Proteomes" id="UP000199391"/>
    </source>
</evidence>
<proteinExistence type="predicted"/>
<evidence type="ECO:0000313" key="3">
    <source>
        <dbReference type="EMBL" id="SFV16743.1"/>
    </source>
</evidence>
<feature type="signal peptide" evidence="2">
    <location>
        <begin position="1"/>
        <end position="28"/>
    </location>
</feature>